<evidence type="ECO:0000313" key="4">
    <source>
        <dbReference type="EMBL" id="MDZ8117070.1"/>
    </source>
</evidence>
<dbReference type="InterPro" id="IPR000917">
    <property type="entry name" value="Sulfatase_N"/>
</dbReference>
<keyword evidence="2" id="KW-0378">Hydrolase</keyword>
<dbReference type="EMBL" id="JARVCO010000002">
    <property type="protein sequence ID" value="MDZ8117070.1"/>
    <property type="molecule type" value="Genomic_DNA"/>
</dbReference>
<evidence type="ECO:0000256" key="2">
    <source>
        <dbReference type="ARBA" id="ARBA00022801"/>
    </source>
</evidence>
<evidence type="ECO:0000256" key="1">
    <source>
        <dbReference type="ARBA" id="ARBA00008779"/>
    </source>
</evidence>
<dbReference type="Proteomes" id="UP001290861">
    <property type="component" value="Unassembled WGS sequence"/>
</dbReference>
<dbReference type="CDD" id="cd16031">
    <property type="entry name" value="G6S_like"/>
    <property type="match status" value="1"/>
</dbReference>
<keyword evidence="5" id="KW-1185">Reference proteome</keyword>
<dbReference type="SUPFAM" id="SSF53649">
    <property type="entry name" value="Alkaline phosphatase-like"/>
    <property type="match status" value="1"/>
</dbReference>
<dbReference type="RefSeq" id="WP_322606876.1">
    <property type="nucleotide sequence ID" value="NZ_JARVCO010000002.1"/>
</dbReference>
<organism evidence="4 5">
    <name type="scientific">Pontiella agarivorans</name>
    <dbReference type="NCBI Taxonomy" id="3038953"/>
    <lineage>
        <taxon>Bacteria</taxon>
        <taxon>Pseudomonadati</taxon>
        <taxon>Kiritimatiellota</taxon>
        <taxon>Kiritimatiellia</taxon>
        <taxon>Kiritimatiellales</taxon>
        <taxon>Pontiellaceae</taxon>
        <taxon>Pontiella</taxon>
    </lineage>
</organism>
<reference evidence="4 5" key="1">
    <citation type="journal article" date="2024" name="Appl. Environ. Microbiol.">
        <title>Pontiella agarivorans sp. nov., a novel marine anaerobic bacterium capable of degrading macroalgal polysaccharides and fixing nitrogen.</title>
        <authorList>
            <person name="Liu N."/>
            <person name="Kivenson V."/>
            <person name="Peng X."/>
            <person name="Cui Z."/>
            <person name="Lankiewicz T.S."/>
            <person name="Gosselin K.M."/>
            <person name="English C.J."/>
            <person name="Blair E.M."/>
            <person name="O'Malley M.A."/>
            <person name="Valentine D.L."/>
        </authorList>
    </citation>
    <scope>NUCLEOTIDE SEQUENCE [LARGE SCALE GENOMIC DNA]</scope>
    <source>
        <strain evidence="4 5">NLcol2</strain>
    </source>
</reference>
<dbReference type="PANTHER" id="PTHR42693">
    <property type="entry name" value="ARYLSULFATASE FAMILY MEMBER"/>
    <property type="match status" value="1"/>
</dbReference>
<name>A0ABU5MSA1_9BACT</name>
<dbReference type="PANTHER" id="PTHR42693:SF53">
    <property type="entry name" value="ENDO-4-O-SULFATASE"/>
    <property type="match status" value="1"/>
</dbReference>
<sequence length="518" mass="58577">MWCSACIHALGADKHNANVFRADERPNILFFFTDDQAFNTLGIYGNEQVKTPNLDRLGERGVVFDRHYNTTAICMASRACVMSGLYEYKTGCNFTHGPMGLEQWATAYPVLLKQAGYKTGFAGKIGFSVSELKNVDLRGEDGEIICDSFDFYKGGKVQTSYFTARNARMVEYAEAYPHSSRSYGAATIDFMRESVKSGQPFCMTVFFKAPHMPFIPDPFFDDVYKDTVWKRPDNFGPEYGEHLPEQARSGRQARYYEGYYKTDSIYQDTQRKYHQLIHGVDYSIGMILQELEKLGIADNTLIIFTSDNGYSQGARGFGGKVLPYEEPSRAPLIIYDPRLPGTGTPRRTDAVTGGIDVTATILDAARVEIPAVYDGKSLLPVVRDQTVEVRESLPLFQVWGAESTRCLSVVTKEYKYIHWYYADKGMTPGDELYHIAGDPMEMTNLAGNPEYAPVLKKMQKLYEEQVEHWKAESVDYNGYGEYGILFDQNIPWKTKAELIKEKEANAPIRTNVGKKKKS</sequence>
<dbReference type="InterPro" id="IPR017850">
    <property type="entry name" value="Alkaline_phosphatase_core_sf"/>
</dbReference>
<evidence type="ECO:0000259" key="3">
    <source>
        <dbReference type="Pfam" id="PF00884"/>
    </source>
</evidence>
<comment type="caution">
    <text evidence="4">The sequence shown here is derived from an EMBL/GenBank/DDBJ whole genome shotgun (WGS) entry which is preliminary data.</text>
</comment>
<accession>A0ABU5MSA1</accession>
<feature type="domain" description="Sulfatase N-terminal" evidence="3">
    <location>
        <begin position="26"/>
        <end position="365"/>
    </location>
</feature>
<dbReference type="Gene3D" id="3.40.720.10">
    <property type="entry name" value="Alkaline Phosphatase, subunit A"/>
    <property type="match status" value="1"/>
</dbReference>
<dbReference type="InterPro" id="IPR050738">
    <property type="entry name" value="Sulfatase"/>
</dbReference>
<dbReference type="Pfam" id="PF00884">
    <property type="entry name" value="Sulfatase"/>
    <property type="match status" value="1"/>
</dbReference>
<gene>
    <name evidence="4" type="ORF">P9H32_00395</name>
</gene>
<protein>
    <submittedName>
        <fullName evidence="4">Sulfatase</fullName>
    </submittedName>
</protein>
<proteinExistence type="inferred from homology"/>
<evidence type="ECO:0000313" key="5">
    <source>
        <dbReference type="Proteomes" id="UP001290861"/>
    </source>
</evidence>
<comment type="similarity">
    <text evidence="1">Belongs to the sulfatase family.</text>
</comment>